<comment type="caution">
    <text evidence="2">The sequence shown here is derived from an EMBL/GenBank/DDBJ whole genome shotgun (WGS) entry which is preliminary data.</text>
</comment>
<gene>
    <name evidence="2" type="ORF">ENP62_03070</name>
    <name evidence="1" type="ORF">ENP94_07655</name>
    <name evidence="3" type="ORF">ENS16_03300</name>
</gene>
<name>A0A7C2B386_UNCW3</name>
<organism evidence="2">
    <name type="scientific">candidate division WOR-3 bacterium</name>
    <dbReference type="NCBI Taxonomy" id="2052148"/>
    <lineage>
        <taxon>Bacteria</taxon>
        <taxon>Bacteria division WOR-3</taxon>
    </lineage>
</organism>
<sequence>MKISYNSLPAQPVCCQMTVRINKNCVAQLSKKKLDTDFQNCII</sequence>
<proteinExistence type="predicted"/>
<dbReference type="AlphaFoldDB" id="A0A7C2B386"/>
<dbReference type="EMBL" id="DSKA01000223">
    <property type="protein sequence ID" value="HEE18517.1"/>
    <property type="molecule type" value="Genomic_DNA"/>
</dbReference>
<dbReference type="EMBL" id="DSTU01000004">
    <property type="protein sequence ID" value="HFJ53699.1"/>
    <property type="molecule type" value="Genomic_DNA"/>
</dbReference>
<evidence type="ECO:0000313" key="3">
    <source>
        <dbReference type="EMBL" id="HFJ53699.1"/>
    </source>
</evidence>
<protein>
    <submittedName>
        <fullName evidence="2">Uncharacterized protein</fullName>
    </submittedName>
</protein>
<accession>A0A7C2B386</accession>
<reference evidence="2" key="1">
    <citation type="journal article" date="2020" name="mSystems">
        <title>Genome- and Community-Level Interaction Insights into Carbon Utilization and Element Cycling Functions of Hydrothermarchaeota in Hydrothermal Sediment.</title>
        <authorList>
            <person name="Zhou Z."/>
            <person name="Liu Y."/>
            <person name="Xu W."/>
            <person name="Pan J."/>
            <person name="Luo Z.H."/>
            <person name="Li M."/>
        </authorList>
    </citation>
    <scope>NUCLEOTIDE SEQUENCE [LARGE SCALE GENOMIC DNA]</scope>
    <source>
        <strain evidence="2">SpSt-236</strain>
        <strain evidence="1">SpSt-265</strain>
        <strain evidence="3">SpSt-465</strain>
    </source>
</reference>
<dbReference type="EMBL" id="DSLG01000008">
    <property type="protein sequence ID" value="HEA87861.1"/>
    <property type="molecule type" value="Genomic_DNA"/>
</dbReference>
<evidence type="ECO:0000313" key="2">
    <source>
        <dbReference type="EMBL" id="HEE18517.1"/>
    </source>
</evidence>
<evidence type="ECO:0000313" key="1">
    <source>
        <dbReference type="EMBL" id="HEA87861.1"/>
    </source>
</evidence>